<gene>
    <name evidence="1" type="ORF">G2W53_044596</name>
</gene>
<dbReference type="Proteomes" id="UP000634136">
    <property type="component" value="Unassembled WGS sequence"/>
</dbReference>
<dbReference type="EMBL" id="JAAIUW010000125">
    <property type="protein sequence ID" value="KAF7800908.1"/>
    <property type="molecule type" value="Genomic_DNA"/>
</dbReference>
<evidence type="ECO:0000313" key="2">
    <source>
        <dbReference type="Proteomes" id="UP000634136"/>
    </source>
</evidence>
<reference evidence="1" key="1">
    <citation type="submission" date="2020-09" db="EMBL/GenBank/DDBJ databases">
        <title>Genome-Enabled Discovery of Anthraquinone Biosynthesis in Senna tora.</title>
        <authorList>
            <person name="Kang S.-H."/>
            <person name="Pandey R.P."/>
            <person name="Lee C.-M."/>
            <person name="Sim J.-S."/>
            <person name="Jeong J.-T."/>
            <person name="Choi B.-S."/>
            <person name="Jung M."/>
            <person name="Ginzburg D."/>
            <person name="Zhao K."/>
            <person name="Won S.Y."/>
            <person name="Oh T.-J."/>
            <person name="Yu Y."/>
            <person name="Kim N.-H."/>
            <person name="Lee O.R."/>
            <person name="Lee T.-H."/>
            <person name="Bashyal P."/>
            <person name="Kim T.-S."/>
            <person name="Lee W.-H."/>
            <person name="Kawkins C."/>
            <person name="Kim C.-K."/>
            <person name="Kim J.S."/>
            <person name="Ahn B.O."/>
            <person name="Rhee S.Y."/>
            <person name="Sohng J.K."/>
        </authorList>
    </citation>
    <scope>NUCLEOTIDE SEQUENCE</scope>
    <source>
        <tissue evidence="1">Leaf</tissue>
    </source>
</reference>
<protein>
    <submittedName>
        <fullName evidence="1">Uncharacterized protein</fullName>
    </submittedName>
</protein>
<dbReference type="AlphaFoldDB" id="A0A834SEM9"/>
<sequence>MKSTENLISMNIGGSVLVGKTERRIDEAFAYWKERRCLCVKKRRGLG</sequence>
<name>A0A834SEM9_9FABA</name>
<keyword evidence="2" id="KW-1185">Reference proteome</keyword>
<comment type="caution">
    <text evidence="1">The sequence shown here is derived from an EMBL/GenBank/DDBJ whole genome shotgun (WGS) entry which is preliminary data.</text>
</comment>
<evidence type="ECO:0000313" key="1">
    <source>
        <dbReference type="EMBL" id="KAF7800908.1"/>
    </source>
</evidence>
<proteinExistence type="predicted"/>
<accession>A0A834SEM9</accession>
<organism evidence="1 2">
    <name type="scientific">Senna tora</name>
    <dbReference type="NCBI Taxonomy" id="362788"/>
    <lineage>
        <taxon>Eukaryota</taxon>
        <taxon>Viridiplantae</taxon>
        <taxon>Streptophyta</taxon>
        <taxon>Embryophyta</taxon>
        <taxon>Tracheophyta</taxon>
        <taxon>Spermatophyta</taxon>
        <taxon>Magnoliopsida</taxon>
        <taxon>eudicotyledons</taxon>
        <taxon>Gunneridae</taxon>
        <taxon>Pentapetalae</taxon>
        <taxon>rosids</taxon>
        <taxon>fabids</taxon>
        <taxon>Fabales</taxon>
        <taxon>Fabaceae</taxon>
        <taxon>Caesalpinioideae</taxon>
        <taxon>Cassia clade</taxon>
        <taxon>Senna</taxon>
    </lineage>
</organism>